<feature type="transmembrane region" description="Helical" evidence="7">
    <location>
        <begin position="189"/>
        <end position="206"/>
    </location>
</feature>
<feature type="transmembrane region" description="Helical" evidence="7">
    <location>
        <begin position="212"/>
        <end position="232"/>
    </location>
</feature>
<evidence type="ECO:0000313" key="9">
    <source>
        <dbReference type="EMBL" id="EMS71876.1"/>
    </source>
</evidence>
<reference evidence="9 10" key="1">
    <citation type="journal article" date="2013" name="Genome Announc.">
        <title>Draft Genome Sequence of the Cellulolytic, Mesophilic, Anaerobic Bacterium Clostridium termitidis Strain CT1112 (DSM 5398).</title>
        <authorList>
            <person name="Lal S."/>
            <person name="Ramachandran U."/>
            <person name="Zhang X."/>
            <person name="Munir R."/>
            <person name="Sparling R."/>
            <person name="Levin D.B."/>
        </authorList>
    </citation>
    <scope>NUCLEOTIDE SEQUENCE [LARGE SCALE GENOMIC DNA]</scope>
    <source>
        <strain evidence="9 10">CT1112</strain>
    </source>
</reference>
<feature type="domain" description="ABC transmembrane type-1" evidence="8">
    <location>
        <begin position="83"/>
        <end position="263"/>
    </location>
</feature>
<evidence type="ECO:0000256" key="6">
    <source>
        <dbReference type="ARBA" id="ARBA00023136"/>
    </source>
</evidence>
<dbReference type="Proteomes" id="UP000014155">
    <property type="component" value="Unassembled WGS sequence"/>
</dbReference>
<feature type="transmembrane region" description="Helical" evidence="7">
    <location>
        <begin position="149"/>
        <end position="168"/>
    </location>
</feature>
<sequence>MYSSCLRYLRGEMYMSFKMNTKISRFDKRLNILLMFLTPVLIVAAWQIASENGKINASVLPSPFTIGGTLAAMAQSGELFQHLSVSLLRVIKGYLLGCILGIIAGTLMGLIRKFESAMTLVFGIIRPIPIIAWVPILILWMGIDESSKVTVIAFGTFFPVMLNTVYGIQSTDKKYLEVAYSLEKSPVRILLRVIFPSALPAIFTGIRIGLGIAWMSVVGAELIAASSGIGYLISYAGQLSQPDVMLAGVISIGIVGLLLDILLRAVERLVLKWNITSK</sequence>
<comment type="similarity">
    <text evidence="7">Belongs to the binding-protein-dependent transport system permease family.</text>
</comment>
<dbReference type="PANTHER" id="PTHR30151">
    <property type="entry name" value="ALKANE SULFONATE ABC TRANSPORTER-RELATED, MEMBRANE SUBUNIT"/>
    <property type="match status" value="1"/>
</dbReference>
<evidence type="ECO:0000256" key="7">
    <source>
        <dbReference type="RuleBase" id="RU363032"/>
    </source>
</evidence>
<protein>
    <submittedName>
        <fullName evidence="9">ABC-type nitrate/sulfonate/bicarbonate transport system, permease component</fullName>
    </submittedName>
</protein>
<dbReference type="Gene3D" id="1.10.3720.10">
    <property type="entry name" value="MetI-like"/>
    <property type="match status" value="1"/>
</dbReference>
<evidence type="ECO:0000256" key="5">
    <source>
        <dbReference type="ARBA" id="ARBA00022989"/>
    </source>
</evidence>
<dbReference type="PROSITE" id="PS50928">
    <property type="entry name" value="ABC_TM1"/>
    <property type="match status" value="1"/>
</dbReference>
<accession>S0FNF5</accession>
<evidence type="ECO:0000313" key="10">
    <source>
        <dbReference type="Proteomes" id="UP000014155"/>
    </source>
</evidence>
<dbReference type="FunFam" id="1.10.3720.10:FF:000003">
    <property type="entry name" value="Aliphatic sulfonate ABC transporter permease"/>
    <property type="match status" value="1"/>
</dbReference>
<comment type="caution">
    <text evidence="9">The sequence shown here is derived from an EMBL/GenBank/DDBJ whole genome shotgun (WGS) entry which is preliminary data.</text>
</comment>
<name>S0FNF5_RUMCE</name>
<keyword evidence="6 7" id="KW-0472">Membrane</keyword>
<dbReference type="eggNOG" id="COG0600">
    <property type="taxonomic scope" value="Bacteria"/>
</dbReference>
<dbReference type="PATRIC" id="fig|1195236.3.peg.2622"/>
<feature type="transmembrane region" description="Helical" evidence="7">
    <location>
        <begin position="123"/>
        <end position="143"/>
    </location>
</feature>
<keyword evidence="3" id="KW-1003">Cell membrane</keyword>
<dbReference type="GO" id="GO:0042918">
    <property type="term" value="P:alkanesulfonate transmembrane transport"/>
    <property type="evidence" value="ECO:0007669"/>
    <property type="project" value="UniProtKB-ARBA"/>
</dbReference>
<evidence type="ECO:0000256" key="1">
    <source>
        <dbReference type="ARBA" id="ARBA00004651"/>
    </source>
</evidence>
<dbReference type="STRING" id="1195236.CTER_2314"/>
<dbReference type="CDD" id="cd06261">
    <property type="entry name" value="TM_PBP2"/>
    <property type="match status" value="1"/>
</dbReference>
<dbReference type="Pfam" id="PF00528">
    <property type="entry name" value="BPD_transp_1"/>
    <property type="match status" value="1"/>
</dbReference>
<evidence type="ECO:0000259" key="8">
    <source>
        <dbReference type="PROSITE" id="PS50928"/>
    </source>
</evidence>
<organism evidence="9 10">
    <name type="scientific">Ruminiclostridium cellobioparum subsp. termitidis CT1112</name>
    <dbReference type="NCBI Taxonomy" id="1195236"/>
    <lineage>
        <taxon>Bacteria</taxon>
        <taxon>Bacillati</taxon>
        <taxon>Bacillota</taxon>
        <taxon>Clostridia</taxon>
        <taxon>Eubacteriales</taxon>
        <taxon>Oscillospiraceae</taxon>
        <taxon>Ruminiclostridium</taxon>
    </lineage>
</organism>
<keyword evidence="5 7" id="KW-1133">Transmembrane helix</keyword>
<keyword evidence="4 7" id="KW-0812">Transmembrane</keyword>
<dbReference type="PANTHER" id="PTHR30151:SF38">
    <property type="entry name" value="ALIPHATIC SULFONATES TRANSPORT PERMEASE PROTEIN SSUC-RELATED"/>
    <property type="match status" value="1"/>
</dbReference>
<evidence type="ECO:0000256" key="4">
    <source>
        <dbReference type="ARBA" id="ARBA00022692"/>
    </source>
</evidence>
<dbReference type="AlphaFoldDB" id="S0FNF5"/>
<dbReference type="EMBL" id="AORV01000033">
    <property type="protein sequence ID" value="EMS71876.1"/>
    <property type="molecule type" value="Genomic_DNA"/>
</dbReference>
<dbReference type="InterPro" id="IPR035906">
    <property type="entry name" value="MetI-like_sf"/>
</dbReference>
<dbReference type="SUPFAM" id="SSF161098">
    <property type="entry name" value="MetI-like"/>
    <property type="match status" value="1"/>
</dbReference>
<comment type="subcellular location">
    <subcellularLocation>
        <location evidence="1 7">Cell membrane</location>
        <topology evidence="1 7">Multi-pass membrane protein</topology>
    </subcellularLocation>
</comment>
<evidence type="ECO:0000256" key="3">
    <source>
        <dbReference type="ARBA" id="ARBA00022475"/>
    </source>
</evidence>
<gene>
    <name evidence="9" type="ORF">CTER_2314</name>
</gene>
<keyword evidence="10" id="KW-1185">Reference proteome</keyword>
<feature type="transmembrane region" description="Helical" evidence="7">
    <location>
        <begin position="244"/>
        <end position="263"/>
    </location>
</feature>
<proteinExistence type="inferred from homology"/>
<evidence type="ECO:0000256" key="2">
    <source>
        <dbReference type="ARBA" id="ARBA00022448"/>
    </source>
</evidence>
<dbReference type="GO" id="GO:0005886">
    <property type="term" value="C:plasma membrane"/>
    <property type="evidence" value="ECO:0007669"/>
    <property type="project" value="UniProtKB-SubCell"/>
</dbReference>
<keyword evidence="2 7" id="KW-0813">Transport</keyword>
<feature type="transmembrane region" description="Helical" evidence="7">
    <location>
        <begin position="93"/>
        <end position="111"/>
    </location>
</feature>
<dbReference type="InterPro" id="IPR000515">
    <property type="entry name" value="MetI-like"/>
</dbReference>